<evidence type="ECO:0000313" key="2">
    <source>
        <dbReference type="EMBL" id="KPQ29139.1"/>
    </source>
</evidence>
<dbReference type="PANTHER" id="PTHR33121">
    <property type="entry name" value="CYCLIC DI-GMP PHOSPHODIESTERASE PDEF"/>
    <property type="match status" value="1"/>
</dbReference>
<dbReference type="PATRIC" id="fig|1305731.5.peg.341"/>
<dbReference type="OrthoDB" id="9812358at2"/>
<dbReference type="SMART" id="SM00052">
    <property type="entry name" value="EAL"/>
    <property type="match status" value="1"/>
</dbReference>
<dbReference type="Proteomes" id="UP000050416">
    <property type="component" value="Unassembled WGS sequence"/>
</dbReference>
<dbReference type="GO" id="GO:0071111">
    <property type="term" value="F:cyclic-guanylate-specific phosphodiesterase activity"/>
    <property type="evidence" value="ECO:0007669"/>
    <property type="project" value="InterPro"/>
</dbReference>
<dbReference type="InterPro" id="IPR035919">
    <property type="entry name" value="EAL_sf"/>
</dbReference>
<dbReference type="AlphaFoldDB" id="A0A0P8BL50"/>
<evidence type="ECO:0000259" key="1">
    <source>
        <dbReference type="PROSITE" id="PS50883"/>
    </source>
</evidence>
<organism evidence="2 3">
    <name type="scientific">Marinobacter excellens HL-55</name>
    <dbReference type="NCBI Taxonomy" id="1305731"/>
    <lineage>
        <taxon>Bacteria</taxon>
        <taxon>Pseudomonadati</taxon>
        <taxon>Pseudomonadota</taxon>
        <taxon>Gammaproteobacteria</taxon>
        <taxon>Pseudomonadales</taxon>
        <taxon>Marinobacteraceae</taxon>
        <taxon>Marinobacter</taxon>
    </lineage>
</organism>
<dbReference type="STRING" id="1305731.GCA_000934705_00553"/>
<protein>
    <submittedName>
        <fullName evidence="2">EAL domain protein</fullName>
    </submittedName>
</protein>
<dbReference type="Pfam" id="PF00563">
    <property type="entry name" value="EAL"/>
    <property type="match status" value="1"/>
</dbReference>
<dbReference type="SUPFAM" id="SSF141868">
    <property type="entry name" value="EAL domain-like"/>
    <property type="match status" value="1"/>
</dbReference>
<dbReference type="InterPro" id="IPR001633">
    <property type="entry name" value="EAL_dom"/>
</dbReference>
<feature type="domain" description="EAL" evidence="1">
    <location>
        <begin position="10"/>
        <end position="261"/>
    </location>
</feature>
<accession>A0A0P8BL50</accession>
<comment type="caution">
    <text evidence="2">The sequence shown here is derived from an EMBL/GenBank/DDBJ whole genome shotgun (WGS) entry which is preliminary data.</text>
</comment>
<evidence type="ECO:0000313" key="3">
    <source>
        <dbReference type="Proteomes" id="UP000050416"/>
    </source>
</evidence>
<proteinExistence type="predicted"/>
<sequence length="292" mass="32316">MQPAQHEVSISEKISRLQSVIESQSFELAFQPKFRSSGAICGVEALARWPNAVAAWQQPEEFVRLAERESLSVALDLQILAQAIKLMRSLPSSINDHLTPLSVNVSAASILDPLFIRSLERILSVEHPIRLTLELTETAPLQSLKKAKRVFDHLAQLGVSLSIDDFLYGYNDIGVLSALPANEVKIDRKDVALIHERSSFQRVAAIITIARQRNLFVTAEGIENDGQWSLLKSMGCDFCQGFWLAPPMNIKDLAAFASGRAQRLNNAPARQHIGTHSKHYKGLSPNQGLAPH</sequence>
<gene>
    <name evidence="2" type="ORF">HLUCCX14_07635</name>
</gene>
<dbReference type="PROSITE" id="PS50883">
    <property type="entry name" value="EAL"/>
    <property type="match status" value="1"/>
</dbReference>
<reference evidence="2 3" key="1">
    <citation type="submission" date="2015-09" db="EMBL/GenBank/DDBJ databases">
        <title>Identification and resolution of microdiversity through metagenomic sequencing of parallel consortia.</title>
        <authorList>
            <person name="Nelson W.C."/>
            <person name="Romine M.F."/>
            <person name="Lindemann S.R."/>
        </authorList>
    </citation>
    <scope>NUCLEOTIDE SEQUENCE [LARGE SCALE GENOMIC DNA]</scope>
    <source>
        <strain evidence="2">HL-55</strain>
    </source>
</reference>
<dbReference type="InterPro" id="IPR050706">
    <property type="entry name" value="Cyclic-di-GMP_PDE-like"/>
</dbReference>
<dbReference type="PANTHER" id="PTHR33121:SF70">
    <property type="entry name" value="SIGNALING PROTEIN YKOW"/>
    <property type="match status" value="1"/>
</dbReference>
<dbReference type="EMBL" id="LJZQ01000008">
    <property type="protein sequence ID" value="KPQ29139.1"/>
    <property type="molecule type" value="Genomic_DNA"/>
</dbReference>
<dbReference type="CDD" id="cd01948">
    <property type="entry name" value="EAL"/>
    <property type="match status" value="1"/>
</dbReference>
<name>A0A0P8BL50_9GAMM</name>
<dbReference type="Gene3D" id="3.20.20.450">
    <property type="entry name" value="EAL domain"/>
    <property type="match status" value="1"/>
</dbReference>